<protein>
    <submittedName>
        <fullName evidence="1">Uncharacterized protein</fullName>
    </submittedName>
</protein>
<dbReference type="Proteomes" id="UP000694392">
    <property type="component" value="Unplaced"/>
</dbReference>
<dbReference type="AlphaFoldDB" id="A0A8D0HQE6"/>
<keyword evidence="2" id="KW-1185">Reference proteome</keyword>
<dbReference type="GO" id="GO:1900025">
    <property type="term" value="P:negative regulation of substrate adhesion-dependent cell spreading"/>
    <property type="evidence" value="ECO:0007669"/>
    <property type="project" value="InterPro"/>
</dbReference>
<organism evidence="1 2">
    <name type="scientific">Sphenodon punctatus</name>
    <name type="common">Tuatara</name>
    <name type="synonym">Hatteria punctata</name>
    <dbReference type="NCBI Taxonomy" id="8508"/>
    <lineage>
        <taxon>Eukaryota</taxon>
        <taxon>Metazoa</taxon>
        <taxon>Chordata</taxon>
        <taxon>Craniata</taxon>
        <taxon>Vertebrata</taxon>
        <taxon>Euteleostomi</taxon>
        <taxon>Lepidosauria</taxon>
        <taxon>Sphenodontia</taxon>
        <taxon>Sphenodontidae</taxon>
        <taxon>Sphenodon</taxon>
    </lineage>
</organism>
<evidence type="ECO:0000313" key="1">
    <source>
        <dbReference type="Ensembl" id="ENSSPUP00000022593.1"/>
    </source>
</evidence>
<dbReference type="Pfam" id="PF15745">
    <property type="entry name" value="AP1AR"/>
    <property type="match status" value="1"/>
</dbReference>
<reference evidence="1" key="2">
    <citation type="submission" date="2025-09" db="UniProtKB">
        <authorList>
            <consortium name="Ensembl"/>
        </authorList>
    </citation>
    <scope>IDENTIFICATION</scope>
</reference>
<evidence type="ECO:0000313" key="2">
    <source>
        <dbReference type="Proteomes" id="UP000694392"/>
    </source>
</evidence>
<dbReference type="GO" id="GO:0035650">
    <property type="term" value="F:AP-1 adaptor complex binding"/>
    <property type="evidence" value="ECO:0007669"/>
    <property type="project" value="InterPro"/>
</dbReference>
<dbReference type="GO" id="GO:0048203">
    <property type="term" value="P:vesicle targeting, trans-Golgi to endosome"/>
    <property type="evidence" value="ECO:0007669"/>
    <property type="project" value="InterPro"/>
</dbReference>
<reference evidence="1" key="1">
    <citation type="submission" date="2025-08" db="UniProtKB">
        <authorList>
            <consortium name="Ensembl"/>
        </authorList>
    </citation>
    <scope>IDENTIFICATION</scope>
</reference>
<dbReference type="GO" id="GO:2000146">
    <property type="term" value="P:negative regulation of cell motility"/>
    <property type="evidence" value="ECO:0007669"/>
    <property type="project" value="InterPro"/>
</dbReference>
<accession>A0A8D0HQE6</accession>
<dbReference type="InterPro" id="IPR031483">
    <property type="entry name" value="AP1AR"/>
</dbReference>
<dbReference type="Ensembl" id="ENSSPUT00000024090.1">
    <property type="protein sequence ID" value="ENSSPUP00000022593.1"/>
    <property type="gene ID" value="ENSSPUG00000017352.1"/>
</dbReference>
<dbReference type="GO" id="GO:0005829">
    <property type="term" value="C:cytosol"/>
    <property type="evidence" value="ECO:0007669"/>
    <property type="project" value="GOC"/>
</dbReference>
<sequence>MGNSWAQWCCGLFLRRGAGRLQRGGGSKYFRTCSTGEHFTIEVCQLFNLMKMFKLLMAFAK</sequence>
<proteinExistence type="predicted"/>
<dbReference type="GO" id="GO:0034315">
    <property type="term" value="P:regulation of Arp2/3 complex-mediated actin nucleation"/>
    <property type="evidence" value="ECO:0007669"/>
    <property type="project" value="InterPro"/>
</dbReference>
<name>A0A8D0HQE6_SPHPU</name>